<sequence>MSEQHDKPPKKYYEYYYTWSMAEAMRKKHRKNGRRVCVKVGLSKTDVNKKWLIWYNREKDSRVLPTNNARLYDQ</sequence>
<dbReference type="AlphaFoldDB" id="A0A0F9ITC5"/>
<gene>
    <name evidence="1" type="ORF">LCGC14_1838350</name>
</gene>
<name>A0A0F9ITC5_9ZZZZ</name>
<protein>
    <submittedName>
        <fullName evidence="1">Uncharacterized protein</fullName>
    </submittedName>
</protein>
<reference evidence="1" key="1">
    <citation type="journal article" date="2015" name="Nature">
        <title>Complex archaea that bridge the gap between prokaryotes and eukaryotes.</title>
        <authorList>
            <person name="Spang A."/>
            <person name="Saw J.H."/>
            <person name="Jorgensen S.L."/>
            <person name="Zaremba-Niedzwiedzka K."/>
            <person name="Martijn J."/>
            <person name="Lind A.E."/>
            <person name="van Eijk R."/>
            <person name="Schleper C."/>
            <person name="Guy L."/>
            <person name="Ettema T.J."/>
        </authorList>
    </citation>
    <scope>NUCLEOTIDE SEQUENCE</scope>
</reference>
<organism evidence="1">
    <name type="scientific">marine sediment metagenome</name>
    <dbReference type="NCBI Taxonomy" id="412755"/>
    <lineage>
        <taxon>unclassified sequences</taxon>
        <taxon>metagenomes</taxon>
        <taxon>ecological metagenomes</taxon>
    </lineage>
</organism>
<accession>A0A0F9ITC5</accession>
<comment type="caution">
    <text evidence="1">The sequence shown here is derived from an EMBL/GenBank/DDBJ whole genome shotgun (WGS) entry which is preliminary data.</text>
</comment>
<proteinExistence type="predicted"/>
<evidence type="ECO:0000313" key="1">
    <source>
        <dbReference type="EMBL" id="KKL97050.1"/>
    </source>
</evidence>
<dbReference type="EMBL" id="LAZR01018265">
    <property type="protein sequence ID" value="KKL97050.1"/>
    <property type="molecule type" value="Genomic_DNA"/>
</dbReference>